<dbReference type="PROSITE" id="PS50157">
    <property type="entry name" value="ZINC_FINGER_C2H2_2"/>
    <property type="match status" value="2"/>
</dbReference>
<dbReference type="InterPro" id="IPR050331">
    <property type="entry name" value="Zinc_finger"/>
</dbReference>
<evidence type="ECO:0000256" key="8">
    <source>
        <dbReference type="PROSITE-ProRule" id="PRU00042"/>
    </source>
</evidence>
<feature type="domain" description="C2H2-type" evidence="9">
    <location>
        <begin position="125"/>
        <end position="152"/>
    </location>
</feature>
<dbReference type="PROSITE" id="PS00028">
    <property type="entry name" value="ZINC_FINGER_C2H2_1"/>
    <property type="match status" value="1"/>
</dbReference>
<evidence type="ECO:0000256" key="2">
    <source>
        <dbReference type="ARBA" id="ARBA00006991"/>
    </source>
</evidence>
<evidence type="ECO:0000313" key="10">
    <source>
        <dbReference type="EMBL" id="CAL4190568.1"/>
    </source>
</evidence>
<protein>
    <recommendedName>
        <fullName evidence="9">C2H2-type domain-containing protein</fullName>
    </recommendedName>
</protein>
<name>A0AAV2SJN3_MEGNR</name>
<dbReference type="InterPro" id="IPR036236">
    <property type="entry name" value="Znf_C2H2_sf"/>
</dbReference>
<dbReference type="GO" id="GO:0006355">
    <property type="term" value="P:regulation of DNA-templated transcription"/>
    <property type="evidence" value="ECO:0007669"/>
    <property type="project" value="UniProtKB-ARBA"/>
</dbReference>
<feature type="non-terminal residue" evidence="10">
    <location>
        <position position="173"/>
    </location>
</feature>
<keyword evidence="7" id="KW-0539">Nucleus</keyword>
<dbReference type="PANTHER" id="PTHR16515">
    <property type="entry name" value="PR DOMAIN ZINC FINGER PROTEIN"/>
    <property type="match status" value="1"/>
</dbReference>
<dbReference type="PANTHER" id="PTHR16515:SF66">
    <property type="entry name" value="C2H2-TYPE DOMAIN-CONTAINING PROTEIN"/>
    <property type="match status" value="1"/>
</dbReference>
<keyword evidence="5 8" id="KW-0863">Zinc-finger</keyword>
<evidence type="ECO:0000313" key="11">
    <source>
        <dbReference type="Proteomes" id="UP001497623"/>
    </source>
</evidence>
<keyword evidence="11" id="KW-1185">Reference proteome</keyword>
<comment type="caution">
    <text evidence="10">The sequence shown here is derived from an EMBL/GenBank/DDBJ whole genome shotgun (WGS) entry which is preliminary data.</text>
</comment>
<evidence type="ECO:0000256" key="6">
    <source>
        <dbReference type="ARBA" id="ARBA00022833"/>
    </source>
</evidence>
<comment type="similarity">
    <text evidence="2">Belongs to the krueppel C2H2-type zinc-finger protein family.</text>
</comment>
<dbReference type="FunFam" id="3.30.160.60:FF:002343">
    <property type="entry name" value="Zinc finger protein 33A"/>
    <property type="match status" value="1"/>
</dbReference>
<feature type="non-terminal residue" evidence="10">
    <location>
        <position position="1"/>
    </location>
</feature>
<keyword evidence="6" id="KW-0862">Zinc</keyword>
<organism evidence="10 11">
    <name type="scientific">Meganyctiphanes norvegica</name>
    <name type="common">Northern krill</name>
    <name type="synonym">Thysanopoda norvegica</name>
    <dbReference type="NCBI Taxonomy" id="48144"/>
    <lineage>
        <taxon>Eukaryota</taxon>
        <taxon>Metazoa</taxon>
        <taxon>Ecdysozoa</taxon>
        <taxon>Arthropoda</taxon>
        <taxon>Crustacea</taxon>
        <taxon>Multicrustacea</taxon>
        <taxon>Malacostraca</taxon>
        <taxon>Eumalacostraca</taxon>
        <taxon>Eucarida</taxon>
        <taxon>Euphausiacea</taxon>
        <taxon>Euphausiidae</taxon>
        <taxon>Meganyctiphanes</taxon>
    </lineage>
</organism>
<evidence type="ECO:0000256" key="7">
    <source>
        <dbReference type="ARBA" id="ARBA00023242"/>
    </source>
</evidence>
<sequence>SVVKGNRTANFDQDISLHNIANRNKDVEVKHNNESNLKSDESYDPQEVLWKSANAFFELKIKEKNEVKAESINCESVETKLKKENEIYEESIPLRGESDLVKHELSRQNSTLINHQRVHRGDKPYRCWQCDKDFSGKHSLEIHQRIHTGEKPYICSQCDKAFSHTSNLTEHLR</sequence>
<feature type="domain" description="C2H2-type" evidence="9">
    <location>
        <begin position="153"/>
        <end position="173"/>
    </location>
</feature>
<dbReference type="SUPFAM" id="SSF57667">
    <property type="entry name" value="beta-beta-alpha zinc fingers"/>
    <property type="match status" value="1"/>
</dbReference>
<keyword evidence="4" id="KW-0677">Repeat</keyword>
<gene>
    <name evidence="10" type="ORF">MNOR_LOCUS36490</name>
</gene>
<dbReference type="GO" id="GO:0005634">
    <property type="term" value="C:nucleus"/>
    <property type="evidence" value="ECO:0007669"/>
    <property type="project" value="UniProtKB-SubCell"/>
</dbReference>
<dbReference type="SMART" id="SM00355">
    <property type="entry name" value="ZnF_C2H2"/>
    <property type="match status" value="2"/>
</dbReference>
<dbReference type="EMBL" id="CAXKWB010066974">
    <property type="protein sequence ID" value="CAL4190568.1"/>
    <property type="molecule type" value="Genomic_DNA"/>
</dbReference>
<evidence type="ECO:0000256" key="5">
    <source>
        <dbReference type="ARBA" id="ARBA00022771"/>
    </source>
</evidence>
<reference evidence="10 11" key="1">
    <citation type="submission" date="2024-05" db="EMBL/GenBank/DDBJ databases">
        <authorList>
            <person name="Wallberg A."/>
        </authorList>
    </citation>
    <scope>NUCLEOTIDE SEQUENCE [LARGE SCALE GENOMIC DNA]</scope>
</reference>
<proteinExistence type="inferred from homology"/>
<dbReference type="Gene3D" id="3.30.160.60">
    <property type="entry name" value="Classic Zinc Finger"/>
    <property type="match status" value="2"/>
</dbReference>
<dbReference type="Proteomes" id="UP001497623">
    <property type="component" value="Unassembled WGS sequence"/>
</dbReference>
<evidence type="ECO:0000256" key="3">
    <source>
        <dbReference type="ARBA" id="ARBA00022723"/>
    </source>
</evidence>
<evidence type="ECO:0000256" key="4">
    <source>
        <dbReference type="ARBA" id="ARBA00022737"/>
    </source>
</evidence>
<dbReference type="InterPro" id="IPR013087">
    <property type="entry name" value="Znf_C2H2_type"/>
</dbReference>
<evidence type="ECO:0000256" key="1">
    <source>
        <dbReference type="ARBA" id="ARBA00004123"/>
    </source>
</evidence>
<evidence type="ECO:0000259" key="9">
    <source>
        <dbReference type="PROSITE" id="PS50157"/>
    </source>
</evidence>
<accession>A0AAV2SJN3</accession>
<dbReference type="FunFam" id="3.30.160.60:FF:001016">
    <property type="entry name" value="zinc finger protein 850-like"/>
    <property type="match status" value="1"/>
</dbReference>
<dbReference type="AlphaFoldDB" id="A0AAV2SJN3"/>
<comment type="subcellular location">
    <subcellularLocation>
        <location evidence="1">Nucleus</location>
    </subcellularLocation>
</comment>
<dbReference type="Pfam" id="PF00096">
    <property type="entry name" value="zf-C2H2"/>
    <property type="match status" value="2"/>
</dbReference>
<keyword evidence="3" id="KW-0479">Metal-binding</keyword>
<dbReference type="GO" id="GO:0008270">
    <property type="term" value="F:zinc ion binding"/>
    <property type="evidence" value="ECO:0007669"/>
    <property type="project" value="UniProtKB-KW"/>
</dbReference>